<dbReference type="Pfam" id="PF20067">
    <property type="entry name" value="SSL_N"/>
    <property type="match status" value="1"/>
</dbReference>
<feature type="chain" id="PRO_5035816026" description="Purple acid phosphatase Fn3-like domain-containing protein" evidence="1">
    <location>
        <begin position="20"/>
        <end position="107"/>
    </location>
</feature>
<name>A0A8S9M8U6_BRACR</name>
<dbReference type="PANTHER" id="PTHR10426:SF127">
    <property type="entry name" value="STRICTOSIDINE SYNTHASE CONSERVED REGION DOMAIN-CONTAINING PROTEIN"/>
    <property type="match status" value="1"/>
</dbReference>
<evidence type="ECO:0000313" key="2">
    <source>
        <dbReference type="EMBL" id="KAF2613623.1"/>
    </source>
</evidence>
<dbReference type="PANTHER" id="PTHR10426">
    <property type="entry name" value="STRICTOSIDINE SYNTHASE-RELATED"/>
    <property type="match status" value="1"/>
</dbReference>
<reference evidence="2" key="1">
    <citation type="submission" date="2019-12" db="EMBL/GenBank/DDBJ databases">
        <title>Genome sequencing and annotation of Brassica cretica.</title>
        <authorList>
            <person name="Studholme D.J."/>
            <person name="Sarris P.F."/>
        </authorList>
    </citation>
    <scope>NUCLEOTIDE SEQUENCE</scope>
    <source>
        <strain evidence="2">PFS-102/07</strain>
        <tissue evidence="2">Leaf</tissue>
    </source>
</reference>
<sequence length="107" mass="11652">MMNLFLVVAICVALFLSLTDFSGESPKHGESMLTVHFPEFRLIPTTGASGPESFVFDISGEGPYTGLSDGRIVKWIANESRWIDFAVTTPTSLLFGHACEVSILRGL</sequence>
<evidence type="ECO:0008006" key="3">
    <source>
        <dbReference type="Google" id="ProtNLM"/>
    </source>
</evidence>
<accession>A0A8S9M8U6</accession>
<protein>
    <recommendedName>
        <fullName evidence="3">Purple acid phosphatase Fn3-like domain-containing protein</fullName>
    </recommendedName>
</protein>
<dbReference type="AlphaFoldDB" id="A0A8S9M8U6"/>
<dbReference type="InterPro" id="IPR011042">
    <property type="entry name" value="6-blade_b-propeller_TolB-like"/>
</dbReference>
<gene>
    <name evidence="2" type="ORF">F2Q70_00008715</name>
</gene>
<dbReference type="EMBL" id="QGKY02000089">
    <property type="protein sequence ID" value="KAF2613623.1"/>
    <property type="molecule type" value="Genomic_DNA"/>
</dbReference>
<evidence type="ECO:0000256" key="1">
    <source>
        <dbReference type="SAM" id="SignalP"/>
    </source>
</evidence>
<comment type="caution">
    <text evidence="2">The sequence shown here is derived from an EMBL/GenBank/DDBJ whole genome shotgun (WGS) entry which is preliminary data.</text>
</comment>
<organism evidence="2">
    <name type="scientific">Brassica cretica</name>
    <name type="common">Mustard</name>
    <dbReference type="NCBI Taxonomy" id="69181"/>
    <lineage>
        <taxon>Eukaryota</taxon>
        <taxon>Viridiplantae</taxon>
        <taxon>Streptophyta</taxon>
        <taxon>Embryophyta</taxon>
        <taxon>Tracheophyta</taxon>
        <taxon>Spermatophyta</taxon>
        <taxon>Magnoliopsida</taxon>
        <taxon>eudicotyledons</taxon>
        <taxon>Gunneridae</taxon>
        <taxon>Pentapetalae</taxon>
        <taxon>rosids</taxon>
        <taxon>malvids</taxon>
        <taxon>Brassicales</taxon>
        <taxon>Brassicaceae</taxon>
        <taxon>Brassiceae</taxon>
        <taxon>Brassica</taxon>
    </lineage>
</organism>
<dbReference type="Gene3D" id="2.120.10.30">
    <property type="entry name" value="TolB, C-terminal domain"/>
    <property type="match status" value="1"/>
</dbReference>
<proteinExistence type="predicted"/>
<feature type="signal peptide" evidence="1">
    <location>
        <begin position="1"/>
        <end position="19"/>
    </location>
</feature>
<dbReference type="GO" id="GO:0012505">
    <property type="term" value="C:endomembrane system"/>
    <property type="evidence" value="ECO:0007669"/>
    <property type="project" value="TreeGrafter"/>
</dbReference>
<dbReference type="GO" id="GO:0016787">
    <property type="term" value="F:hydrolase activity"/>
    <property type="evidence" value="ECO:0007669"/>
    <property type="project" value="TreeGrafter"/>
</dbReference>
<keyword evidence="1" id="KW-0732">Signal</keyword>